<evidence type="ECO:0000256" key="6">
    <source>
        <dbReference type="ARBA" id="ARBA00023125"/>
    </source>
</evidence>
<proteinExistence type="inferred from homology"/>
<name>A0A4U1BNK9_9GAMM</name>
<dbReference type="Proteomes" id="UP000305675">
    <property type="component" value="Unassembled WGS sequence"/>
</dbReference>
<dbReference type="Gene3D" id="3.90.1680.10">
    <property type="entry name" value="SOS response associated peptidase-like"/>
    <property type="match status" value="1"/>
</dbReference>
<evidence type="ECO:0000256" key="7">
    <source>
        <dbReference type="ARBA" id="ARBA00023239"/>
    </source>
</evidence>
<comment type="caution">
    <text evidence="9">The sequence shown here is derived from an EMBL/GenBank/DDBJ whole genome shotgun (WGS) entry which is preliminary data.</text>
</comment>
<keyword evidence="10" id="KW-1185">Reference proteome</keyword>
<dbReference type="GO" id="GO:0006508">
    <property type="term" value="P:proteolysis"/>
    <property type="evidence" value="ECO:0007669"/>
    <property type="project" value="UniProtKB-KW"/>
</dbReference>
<evidence type="ECO:0000313" key="10">
    <source>
        <dbReference type="Proteomes" id="UP000305675"/>
    </source>
</evidence>
<evidence type="ECO:0000256" key="1">
    <source>
        <dbReference type="ARBA" id="ARBA00008136"/>
    </source>
</evidence>
<dbReference type="InterPro" id="IPR003738">
    <property type="entry name" value="SRAP"/>
</dbReference>
<dbReference type="PANTHER" id="PTHR13604:SF0">
    <property type="entry name" value="ABASIC SITE PROCESSING PROTEIN HMCES"/>
    <property type="match status" value="1"/>
</dbReference>
<dbReference type="EC" id="3.4.-.-" evidence="8"/>
<comment type="similarity">
    <text evidence="1 8">Belongs to the SOS response-associated peptidase family.</text>
</comment>
<reference evidence="9 10" key="1">
    <citation type="submission" date="2019-04" db="EMBL/GenBank/DDBJ databases">
        <authorList>
            <person name="Hwang J.C."/>
        </authorList>
    </citation>
    <scope>NUCLEOTIDE SEQUENCE [LARGE SCALE GENOMIC DNA]</scope>
    <source>
        <strain evidence="9 10">IMCC35002</strain>
    </source>
</reference>
<keyword evidence="6" id="KW-0238">DNA-binding</keyword>
<dbReference type="GO" id="GO:0016829">
    <property type="term" value="F:lyase activity"/>
    <property type="evidence" value="ECO:0007669"/>
    <property type="project" value="UniProtKB-KW"/>
</dbReference>
<evidence type="ECO:0000256" key="5">
    <source>
        <dbReference type="ARBA" id="ARBA00023124"/>
    </source>
</evidence>
<evidence type="ECO:0000256" key="4">
    <source>
        <dbReference type="ARBA" id="ARBA00022801"/>
    </source>
</evidence>
<keyword evidence="2 8" id="KW-0645">Protease</keyword>
<evidence type="ECO:0000313" key="9">
    <source>
        <dbReference type="EMBL" id="TKB55350.1"/>
    </source>
</evidence>
<dbReference type="GO" id="GO:0106300">
    <property type="term" value="P:protein-DNA covalent cross-linking repair"/>
    <property type="evidence" value="ECO:0007669"/>
    <property type="project" value="InterPro"/>
</dbReference>
<evidence type="ECO:0000256" key="8">
    <source>
        <dbReference type="RuleBase" id="RU364100"/>
    </source>
</evidence>
<protein>
    <recommendedName>
        <fullName evidence="8">Abasic site processing protein</fullName>
        <ecNumber evidence="8">3.4.-.-</ecNumber>
    </recommendedName>
</protein>
<dbReference type="SUPFAM" id="SSF143081">
    <property type="entry name" value="BB1717-like"/>
    <property type="match status" value="1"/>
</dbReference>
<dbReference type="Pfam" id="PF02586">
    <property type="entry name" value="SRAP"/>
    <property type="match status" value="1"/>
</dbReference>
<keyword evidence="7" id="KW-0456">Lyase</keyword>
<keyword evidence="3" id="KW-0227">DNA damage</keyword>
<dbReference type="GO" id="GO:0003697">
    <property type="term" value="F:single-stranded DNA binding"/>
    <property type="evidence" value="ECO:0007669"/>
    <property type="project" value="InterPro"/>
</dbReference>
<dbReference type="EMBL" id="SWCJ01000005">
    <property type="protein sequence ID" value="TKB55350.1"/>
    <property type="molecule type" value="Genomic_DNA"/>
</dbReference>
<sequence length="197" mass="22319">MCGRFFSEACGYDSREQVGMDGLSFSLLAVEQIYPTHLIQGLSVQQGQLVLSSWEWGLSHPNLPRPVINARIETLADKPMFKQAYQSRRCIIPCSGWYEWRNEGQLKQPYRFQGETPIVNFAGLYWPASAQVPNGAVVLVTQAASKPLSAYHHRMPLLVRGAGARAWLEHGHSFPHDGEFRISPYFRSDQPRQGQLF</sequence>
<keyword evidence="5" id="KW-0190">Covalent protein-DNA linkage</keyword>
<dbReference type="RefSeq" id="WP_136863107.1">
    <property type="nucleotide sequence ID" value="NZ_SWCJ01000005.1"/>
</dbReference>
<accession>A0A4U1BNK9</accession>
<dbReference type="OrthoDB" id="6192129at2"/>
<keyword evidence="4 8" id="KW-0378">Hydrolase</keyword>
<gene>
    <name evidence="9" type="ORF">FCL42_09135</name>
</gene>
<evidence type="ECO:0000256" key="3">
    <source>
        <dbReference type="ARBA" id="ARBA00022763"/>
    </source>
</evidence>
<dbReference type="AlphaFoldDB" id="A0A4U1BNK9"/>
<organism evidence="9 10">
    <name type="scientific">Ferrimonas aestuarii</name>
    <dbReference type="NCBI Taxonomy" id="2569539"/>
    <lineage>
        <taxon>Bacteria</taxon>
        <taxon>Pseudomonadati</taxon>
        <taxon>Pseudomonadota</taxon>
        <taxon>Gammaproteobacteria</taxon>
        <taxon>Alteromonadales</taxon>
        <taxon>Ferrimonadaceae</taxon>
        <taxon>Ferrimonas</taxon>
    </lineage>
</organism>
<dbReference type="GO" id="GO:0008233">
    <property type="term" value="F:peptidase activity"/>
    <property type="evidence" value="ECO:0007669"/>
    <property type="project" value="UniProtKB-KW"/>
</dbReference>
<dbReference type="InterPro" id="IPR036590">
    <property type="entry name" value="SRAP-like"/>
</dbReference>
<dbReference type="PANTHER" id="PTHR13604">
    <property type="entry name" value="DC12-RELATED"/>
    <property type="match status" value="1"/>
</dbReference>
<evidence type="ECO:0000256" key="2">
    <source>
        <dbReference type="ARBA" id="ARBA00022670"/>
    </source>
</evidence>